<comment type="caution">
    <text evidence="2">The sequence shown here is derived from an EMBL/GenBank/DDBJ whole genome shotgun (WGS) entry which is preliminary data.</text>
</comment>
<evidence type="ECO:0000256" key="1">
    <source>
        <dbReference type="SAM" id="Phobius"/>
    </source>
</evidence>
<evidence type="ECO:0000313" key="3">
    <source>
        <dbReference type="Proteomes" id="UP001286456"/>
    </source>
</evidence>
<evidence type="ECO:0000313" key="2">
    <source>
        <dbReference type="EMBL" id="KAK3336600.1"/>
    </source>
</evidence>
<organism evidence="2 3">
    <name type="scientific">Cercophora scortea</name>
    <dbReference type="NCBI Taxonomy" id="314031"/>
    <lineage>
        <taxon>Eukaryota</taxon>
        <taxon>Fungi</taxon>
        <taxon>Dikarya</taxon>
        <taxon>Ascomycota</taxon>
        <taxon>Pezizomycotina</taxon>
        <taxon>Sordariomycetes</taxon>
        <taxon>Sordariomycetidae</taxon>
        <taxon>Sordariales</taxon>
        <taxon>Lasiosphaeriaceae</taxon>
        <taxon>Cercophora</taxon>
    </lineage>
</organism>
<protein>
    <submittedName>
        <fullName evidence="2">Uncharacterized protein</fullName>
    </submittedName>
</protein>
<keyword evidence="1" id="KW-0812">Transmembrane</keyword>
<keyword evidence="1" id="KW-1133">Transmembrane helix</keyword>
<reference evidence="2" key="2">
    <citation type="submission" date="2023-06" db="EMBL/GenBank/DDBJ databases">
        <authorList>
            <consortium name="Lawrence Berkeley National Laboratory"/>
            <person name="Haridas S."/>
            <person name="Hensen N."/>
            <person name="Bonometti L."/>
            <person name="Westerberg I."/>
            <person name="Brannstrom I.O."/>
            <person name="Guillou S."/>
            <person name="Cros-Aarteil S."/>
            <person name="Calhoun S."/>
            <person name="Kuo A."/>
            <person name="Mondo S."/>
            <person name="Pangilinan J."/>
            <person name="Riley R."/>
            <person name="Labutti K."/>
            <person name="Andreopoulos B."/>
            <person name="Lipzen A."/>
            <person name="Chen C."/>
            <person name="Yanf M."/>
            <person name="Daum C."/>
            <person name="Ng V."/>
            <person name="Clum A."/>
            <person name="Steindorff A."/>
            <person name="Ohm R."/>
            <person name="Martin F."/>
            <person name="Silar P."/>
            <person name="Natvig D."/>
            <person name="Lalanne C."/>
            <person name="Gautier V."/>
            <person name="Ament-Velasquez S.L."/>
            <person name="Kruys A."/>
            <person name="Hutchinson M.I."/>
            <person name="Powell A.J."/>
            <person name="Barry K."/>
            <person name="Miller A.N."/>
            <person name="Grigoriev I.V."/>
            <person name="Debuchy R."/>
            <person name="Gladieux P."/>
            <person name="Thoren M.H."/>
            <person name="Johannesson H."/>
        </authorList>
    </citation>
    <scope>NUCLEOTIDE SEQUENCE</scope>
    <source>
        <strain evidence="2">SMH4131-1</strain>
    </source>
</reference>
<name>A0AAE0J4T3_9PEZI</name>
<dbReference type="EMBL" id="JAUEPO010000001">
    <property type="protein sequence ID" value="KAK3336600.1"/>
    <property type="molecule type" value="Genomic_DNA"/>
</dbReference>
<dbReference type="Proteomes" id="UP001286456">
    <property type="component" value="Unassembled WGS sequence"/>
</dbReference>
<proteinExistence type="predicted"/>
<gene>
    <name evidence="2" type="ORF">B0T19DRAFT_44239</name>
</gene>
<keyword evidence="1" id="KW-0472">Membrane</keyword>
<accession>A0AAE0J4T3</accession>
<keyword evidence="3" id="KW-1185">Reference proteome</keyword>
<dbReference type="AlphaFoldDB" id="A0AAE0J4T3"/>
<feature type="transmembrane region" description="Helical" evidence="1">
    <location>
        <begin position="12"/>
        <end position="45"/>
    </location>
</feature>
<sequence>MLTLVCGRGERAVLPILSLTVCYIGHSILLPCVCCFPSVAFCCLLKKRRKRNHCSGQEAGYLLWREAEWNGWVVGSNTIGVHIHGIPQWSFIYMAMRTEAQIAMESGMEGVILGIFSVEVSLYKRVPFLGRARTARVNSLPTYGTTKKQYNAVLLSYILHRPTFPADSDKPLAKNRAVVPPFSSPS</sequence>
<reference evidence="2" key="1">
    <citation type="journal article" date="2023" name="Mol. Phylogenet. Evol.">
        <title>Genome-scale phylogeny and comparative genomics of the fungal order Sordariales.</title>
        <authorList>
            <person name="Hensen N."/>
            <person name="Bonometti L."/>
            <person name="Westerberg I."/>
            <person name="Brannstrom I.O."/>
            <person name="Guillou S."/>
            <person name="Cros-Aarteil S."/>
            <person name="Calhoun S."/>
            <person name="Haridas S."/>
            <person name="Kuo A."/>
            <person name="Mondo S."/>
            <person name="Pangilinan J."/>
            <person name="Riley R."/>
            <person name="LaButti K."/>
            <person name="Andreopoulos B."/>
            <person name="Lipzen A."/>
            <person name="Chen C."/>
            <person name="Yan M."/>
            <person name="Daum C."/>
            <person name="Ng V."/>
            <person name="Clum A."/>
            <person name="Steindorff A."/>
            <person name="Ohm R.A."/>
            <person name="Martin F."/>
            <person name="Silar P."/>
            <person name="Natvig D.O."/>
            <person name="Lalanne C."/>
            <person name="Gautier V."/>
            <person name="Ament-Velasquez S.L."/>
            <person name="Kruys A."/>
            <person name="Hutchinson M.I."/>
            <person name="Powell A.J."/>
            <person name="Barry K."/>
            <person name="Miller A.N."/>
            <person name="Grigoriev I.V."/>
            <person name="Debuchy R."/>
            <person name="Gladieux P."/>
            <person name="Hiltunen Thoren M."/>
            <person name="Johannesson H."/>
        </authorList>
    </citation>
    <scope>NUCLEOTIDE SEQUENCE</scope>
    <source>
        <strain evidence="2">SMH4131-1</strain>
    </source>
</reference>